<evidence type="ECO:0000256" key="2">
    <source>
        <dbReference type="ARBA" id="ARBA00011073"/>
    </source>
</evidence>
<dbReference type="Pfam" id="PF02225">
    <property type="entry name" value="PA"/>
    <property type="match status" value="1"/>
</dbReference>
<dbReference type="Gene3D" id="2.60.40.2310">
    <property type="match status" value="1"/>
</dbReference>
<dbReference type="InterPro" id="IPR034197">
    <property type="entry name" value="Peptidases_S8_3"/>
</dbReference>
<dbReference type="InterPro" id="IPR037045">
    <property type="entry name" value="S8pro/Inhibitor_I9_sf"/>
</dbReference>
<evidence type="ECO:0000256" key="10">
    <source>
        <dbReference type="RuleBase" id="RU003355"/>
    </source>
</evidence>
<dbReference type="PROSITE" id="PS51892">
    <property type="entry name" value="SUBTILASE"/>
    <property type="match status" value="1"/>
</dbReference>
<evidence type="ECO:0000256" key="9">
    <source>
        <dbReference type="PROSITE-ProRule" id="PRU01240"/>
    </source>
</evidence>
<evidence type="ECO:0000259" key="12">
    <source>
        <dbReference type="Pfam" id="PF02225"/>
    </source>
</evidence>
<feature type="domain" description="Inhibitor I9" evidence="13">
    <location>
        <begin position="56"/>
        <end position="156"/>
    </location>
</feature>
<reference evidence="15 16" key="1">
    <citation type="submission" date="2020-01" db="EMBL/GenBank/DDBJ databases">
        <title>The possibility of degradation of plastic by Microbulbifer hydrolyticus IRE-31.</title>
        <authorList>
            <person name="Liu L."/>
        </authorList>
    </citation>
    <scope>NUCLEOTIDE SEQUENCE [LARGE SCALE GENOMIC DNA]</scope>
    <source>
        <strain evidence="15 16">IRE-31</strain>
    </source>
</reference>
<dbReference type="PRINTS" id="PR00723">
    <property type="entry name" value="SUBTILISIN"/>
</dbReference>
<keyword evidence="16" id="KW-1185">Reference proteome</keyword>
<feature type="domain" description="PA" evidence="12">
    <location>
        <begin position="449"/>
        <end position="536"/>
    </location>
</feature>
<proteinExistence type="inferred from homology"/>
<dbReference type="InterPro" id="IPR023827">
    <property type="entry name" value="Peptidase_S8_Asp-AS"/>
</dbReference>
<evidence type="ECO:0000256" key="7">
    <source>
        <dbReference type="ARBA" id="ARBA00022825"/>
    </source>
</evidence>
<evidence type="ECO:0000259" key="11">
    <source>
        <dbReference type="Pfam" id="PF00082"/>
    </source>
</evidence>
<keyword evidence="6 9" id="KW-0378">Hydrolase</keyword>
<dbReference type="Pfam" id="PF00082">
    <property type="entry name" value="Peptidase_S8"/>
    <property type="match status" value="1"/>
</dbReference>
<dbReference type="Pfam" id="PF17766">
    <property type="entry name" value="fn3_6"/>
    <property type="match status" value="1"/>
</dbReference>
<dbReference type="Gene3D" id="3.50.30.30">
    <property type="match status" value="1"/>
</dbReference>
<evidence type="ECO:0000313" key="16">
    <source>
        <dbReference type="Proteomes" id="UP000464675"/>
    </source>
</evidence>
<dbReference type="InterPro" id="IPR023828">
    <property type="entry name" value="Peptidase_S8_Ser-AS"/>
</dbReference>
<dbReference type="InterPro" id="IPR046450">
    <property type="entry name" value="PA_dom_sf"/>
</dbReference>
<evidence type="ECO:0000256" key="1">
    <source>
        <dbReference type="ARBA" id="ARBA00004613"/>
    </source>
</evidence>
<dbReference type="Gene3D" id="3.30.70.80">
    <property type="entry name" value="Peptidase S8 propeptide/proteinase inhibitor I9"/>
    <property type="match status" value="1"/>
</dbReference>
<feature type="active site" description="Charge relay system" evidence="9">
    <location>
        <position position="190"/>
    </location>
</feature>
<feature type="active site" description="Charge relay system" evidence="9">
    <location>
        <position position="605"/>
    </location>
</feature>
<dbReference type="InterPro" id="IPR003137">
    <property type="entry name" value="PA_domain"/>
</dbReference>
<accession>A0ABX6J2W7</accession>
<comment type="similarity">
    <text evidence="2 9 10">Belongs to the peptidase S8 family.</text>
</comment>
<evidence type="ECO:0000256" key="3">
    <source>
        <dbReference type="ARBA" id="ARBA00022525"/>
    </source>
</evidence>
<name>A0ABX6J2W7_9GAMM</name>
<gene>
    <name evidence="15" type="ORF">GTQ55_17710</name>
</gene>
<dbReference type="Pfam" id="PF05922">
    <property type="entry name" value="Inhibitor_I9"/>
    <property type="match status" value="1"/>
</dbReference>
<evidence type="ECO:0000256" key="4">
    <source>
        <dbReference type="ARBA" id="ARBA00022670"/>
    </source>
</evidence>
<dbReference type="Gene3D" id="2.60.120.380">
    <property type="match status" value="1"/>
</dbReference>
<dbReference type="PROSITE" id="PS00136">
    <property type="entry name" value="SUBTILASE_ASP"/>
    <property type="match status" value="1"/>
</dbReference>
<feature type="domain" description="Subtilisin-like protease fibronectin type-III" evidence="14">
    <location>
        <begin position="713"/>
        <end position="808"/>
    </location>
</feature>
<protein>
    <submittedName>
        <fullName evidence="15">S8 family serine peptidase</fullName>
    </submittedName>
</protein>
<dbReference type="PANTHER" id="PTHR10795">
    <property type="entry name" value="PROPROTEIN CONVERTASE SUBTILISIN/KEXIN"/>
    <property type="match status" value="1"/>
</dbReference>
<dbReference type="PROSITE" id="PS00138">
    <property type="entry name" value="SUBTILASE_SER"/>
    <property type="match status" value="1"/>
</dbReference>
<keyword evidence="7 9" id="KW-0720">Serine protease</keyword>
<keyword evidence="5" id="KW-0732">Signal</keyword>
<keyword evidence="8" id="KW-0325">Glycoprotein</keyword>
<evidence type="ECO:0000256" key="8">
    <source>
        <dbReference type="ARBA" id="ARBA00023180"/>
    </source>
</evidence>
<dbReference type="InterPro" id="IPR036852">
    <property type="entry name" value="Peptidase_S8/S53_dom_sf"/>
</dbReference>
<dbReference type="CDD" id="cd04818">
    <property type="entry name" value="PA_subtilisin_1"/>
    <property type="match status" value="1"/>
</dbReference>
<dbReference type="InterPro" id="IPR010259">
    <property type="entry name" value="S8pro/Inhibitor_I9"/>
</dbReference>
<sequence>MSFLRTPRSRTRLVGGNAFRIFFSTFFSSLLLTTSVPSLASAQSAVPTPVEARKKTYIVQLADKPLIAYEGNIQGLAATKPTRSHKLDFSSSAIKNYRGFLAERRQQALDTVPGARKVHDYQVAFNGFAAQMTAKQAEALRSRKDVLGVWEDQLMKPQTNSTYHYLGLDKAPGPWLLGATGEDVVIGIIDSGIHPEHPSLEDTRTPKRGHFGRQIIYDAVPDGFNGSGCEFGNTEFNPADLPFECNNKLIKAQAFSDGFLSVNTLADYEFLSARDADGHGTHTATTAAGNYGVEGIVNGEATGTLSGVAPRARVAVYKVCWDAPNPDDSGCFSSDSMAAIDQAVADGVDVINFSVGGASTLFNGPDDIAFLFAADAGVFVATSAGNSGPGDETIGTPSGVPWITAVGATEDNQSFGTGLEVTAPSGLAGIFEGLQGSGPVQLSDAGAISADVVSAEPLEACSPLTNASAMEGKIALVIRGACAFSDKYNQVAAAGARAIVVYNDGTAPDRIDPITMSAPDTTIPGIMIRHPDGAALASAAGTSGSLSPEIQVSRDNRIAGFSSRGANAGAPDIIKPDIAAPGVDIIAGISPVGSGDIFGRLSGTSMASPHIAGVFALLKQVHPEWTPAMARSALMTTARQNMKKSFGNEAADPFDIGAGMVQPANAFFPGLVYDAGLLDYFAFLCGAEKQPTLLPASDCEALQGYGFSTDSSDLNLPSIGIAELVGSQTITRRVTSVEKGTRWYWAEVDAPAGIDVEVSPRILRLKDGETATYQVTFTASADAALDEWAFGSLSWSQGFRKVRSPIAVKPVAISVASSVAANGTSGNLEVPLAFGYDGAYAASMNGLAEGLPFPGAVEDGADDLIFFEVPAGTSFSRIALFDADVGAGDGSDDLDLQLLGPDVAGWPLVGSSGTPTSAEQVDMVNPTPGVYAVFVVDYASAPGPTPYTLFNFNLQGDSSNTHVDGPAAATIGTTGVLRLDWSGLNTGTRALGIIQHQRGSEVIGTTEVLVNTR</sequence>
<dbReference type="SUPFAM" id="SSF52025">
    <property type="entry name" value="PA domain"/>
    <property type="match status" value="1"/>
</dbReference>
<evidence type="ECO:0000259" key="13">
    <source>
        <dbReference type="Pfam" id="PF05922"/>
    </source>
</evidence>
<dbReference type="InterPro" id="IPR000209">
    <property type="entry name" value="Peptidase_S8/S53_dom"/>
</dbReference>
<dbReference type="SUPFAM" id="SSF52743">
    <property type="entry name" value="Subtilisin-like"/>
    <property type="match status" value="1"/>
</dbReference>
<evidence type="ECO:0000256" key="6">
    <source>
        <dbReference type="ARBA" id="ARBA00022801"/>
    </source>
</evidence>
<organism evidence="15 16">
    <name type="scientific">Microbulbifer hydrolyticus</name>
    <dbReference type="NCBI Taxonomy" id="48074"/>
    <lineage>
        <taxon>Bacteria</taxon>
        <taxon>Pseudomonadati</taxon>
        <taxon>Pseudomonadota</taxon>
        <taxon>Gammaproteobacteria</taxon>
        <taxon>Cellvibrionales</taxon>
        <taxon>Microbulbiferaceae</taxon>
        <taxon>Microbulbifer</taxon>
    </lineage>
</organism>
<comment type="subcellular location">
    <subcellularLocation>
        <location evidence="1">Secreted</location>
    </subcellularLocation>
</comment>
<evidence type="ECO:0000256" key="5">
    <source>
        <dbReference type="ARBA" id="ARBA00022729"/>
    </source>
</evidence>
<dbReference type="InterPro" id="IPR045051">
    <property type="entry name" value="SBT"/>
</dbReference>
<dbReference type="Gene3D" id="3.40.50.200">
    <property type="entry name" value="Peptidase S8/S53 domain"/>
    <property type="match status" value="1"/>
</dbReference>
<feature type="active site" description="Charge relay system" evidence="9">
    <location>
        <position position="279"/>
    </location>
</feature>
<dbReference type="CDD" id="cd04852">
    <property type="entry name" value="Peptidases_S8_3"/>
    <property type="match status" value="1"/>
</dbReference>
<dbReference type="Proteomes" id="UP000464675">
    <property type="component" value="Chromosome"/>
</dbReference>
<feature type="domain" description="Peptidase S8/S53" evidence="11">
    <location>
        <begin position="181"/>
        <end position="647"/>
    </location>
</feature>
<keyword evidence="3" id="KW-0964">Secreted</keyword>
<evidence type="ECO:0000259" key="14">
    <source>
        <dbReference type="Pfam" id="PF17766"/>
    </source>
</evidence>
<evidence type="ECO:0000313" key="15">
    <source>
        <dbReference type="EMBL" id="QHQ40635.1"/>
    </source>
</evidence>
<dbReference type="EMBL" id="CP047491">
    <property type="protein sequence ID" value="QHQ40635.1"/>
    <property type="molecule type" value="Genomic_DNA"/>
</dbReference>
<dbReference type="InterPro" id="IPR041469">
    <property type="entry name" value="Subtilisin-like_FN3"/>
</dbReference>
<dbReference type="InterPro" id="IPR015500">
    <property type="entry name" value="Peptidase_S8_subtilisin-rel"/>
</dbReference>
<keyword evidence="4 9" id="KW-0645">Protease</keyword>